<keyword evidence="9" id="KW-1185">Reference proteome</keyword>
<evidence type="ECO:0000256" key="3">
    <source>
        <dbReference type="ARBA" id="ARBA00022989"/>
    </source>
</evidence>
<keyword evidence="3 7" id="KW-1133">Transmembrane helix</keyword>
<dbReference type="InterPro" id="IPR039751">
    <property type="entry name" value="HERPUD1/2"/>
</dbReference>
<feature type="region of interest" description="Disordered" evidence="6">
    <location>
        <begin position="90"/>
        <end position="152"/>
    </location>
</feature>
<evidence type="ECO:0000313" key="9">
    <source>
        <dbReference type="Proteomes" id="UP000749559"/>
    </source>
</evidence>
<protein>
    <submittedName>
        <fullName evidence="8">Uncharacterized protein</fullName>
    </submittedName>
</protein>
<dbReference type="Gene3D" id="3.10.20.90">
    <property type="entry name" value="Phosphatidylinositol 3-kinase Catalytic Subunit, Chain A, domain 1"/>
    <property type="match status" value="1"/>
</dbReference>
<accession>A0A8J1UQW1</accession>
<dbReference type="SUPFAM" id="SSF54236">
    <property type="entry name" value="Ubiquitin-like"/>
    <property type="match status" value="1"/>
</dbReference>
<evidence type="ECO:0000256" key="6">
    <source>
        <dbReference type="SAM" id="MobiDB-lite"/>
    </source>
</evidence>
<name>A0A8J1UQW1_OWEFU</name>
<evidence type="ECO:0000256" key="2">
    <source>
        <dbReference type="ARBA" id="ARBA00022692"/>
    </source>
</evidence>
<keyword evidence="2 7" id="KW-0812">Transmembrane</keyword>
<feature type="transmembrane region" description="Helical" evidence="7">
    <location>
        <begin position="275"/>
        <end position="295"/>
    </location>
</feature>
<evidence type="ECO:0000256" key="1">
    <source>
        <dbReference type="ARBA" id="ARBA00004370"/>
    </source>
</evidence>
<feature type="compositionally biased region" description="Low complexity" evidence="6">
    <location>
        <begin position="305"/>
        <end position="323"/>
    </location>
</feature>
<dbReference type="Proteomes" id="UP000749559">
    <property type="component" value="Unassembled WGS sequence"/>
</dbReference>
<dbReference type="InterPro" id="IPR000626">
    <property type="entry name" value="Ubiquitin-like_dom"/>
</dbReference>
<dbReference type="EMBL" id="CAIIXF020000003">
    <property type="protein sequence ID" value="CAH1780331.1"/>
    <property type="molecule type" value="Genomic_DNA"/>
</dbReference>
<dbReference type="OrthoDB" id="21589at2759"/>
<proteinExistence type="predicted"/>
<evidence type="ECO:0000256" key="7">
    <source>
        <dbReference type="SAM" id="Phobius"/>
    </source>
</evidence>
<feature type="compositionally biased region" description="Polar residues" evidence="6">
    <location>
        <begin position="90"/>
        <end position="107"/>
    </location>
</feature>
<comment type="caution">
    <text evidence="8">The sequence shown here is derived from an EMBL/GenBank/DDBJ whole genome shotgun (WGS) entry which is preliminary data.</text>
</comment>
<dbReference type="FunFam" id="3.10.20.90:FF:000046">
    <property type="entry name" value="Homocysteine-responsive endoplasmic reticulum-resident ubiquitin-like domain member 2 protein"/>
    <property type="match status" value="1"/>
</dbReference>
<dbReference type="PANTHER" id="PTHR12943:SF27">
    <property type="entry name" value="HOMOCYSTEINE-INDUCED ENDOPLASMIC RETICULUM PROTEIN, ISOFORM A"/>
    <property type="match status" value="1"/>
</dbReference>
<feature type="region of interest" description="Disordered" evidence="6">
    <location>
        <begin position="299"/>
        <end position="340"/>
    </location>
</feature>
<comment type="subcellular location">
    <subcellularLocation>
        <location evidence="1">Membrane</location>
    </subcellularLocation>
</comment>
<evidence type="ECO:0000256" key="5">
    <source>
        <dbReference type="ARBA" id="ARBA00023230"/>
    </source>
</evidence>
<dbReference type="GO" id="GO:0016020">
    <property type="term" value="C:membrane"/>
    <property type="evidence" value="ECO:0007669"/>
    <property type="project" value="UniProtKB-SubCell"/>
</dbReference>
<gene>
    <name evidence="8" type="ORF">OFUS_LOCUS7035</name>
</gene>
<feature type="compositionally biased region" description="Acidic residues" evidence="6">
    <location>
        <begin position="324"/>
        <end position="334"/>
    </location>
</feature>
<dbReference type="CDD" id="cd01790">
    <property type="entry name" value="Ubl_HERP"/>
    <property type="match status" value="1"/>
</dbReference>
<sequence length="375" mass="43227">MDLLNMPVTLVVKAPNQKIADQTVECELEWTIRKLKQHLEDVYPSKPKHNQQRLIYSGKLLTDQLVLKDVLRQDDTEILSHTVHLVCSQQSDASSNNGNHSNTQPQTIPRDVTPPAPVPATPTETTPDGLRHRGTQPPQPQPQHSPFPHGAQDIYSNYYNSMYQHSYTPEQWMYMQHMYAQQMQQYMHYYQQMGQQMPAGFTPDTPIVEQPANQEAEQPNQAANQDQNIRMNAQGGQDFDDEDERNRDWLDWSYTFIRFGVLLSILYFYSTLHRFMIVFTVIFLLYIYNTGFFRLNRREPAPQRNNNNGQQQQQQNDNNAGNDENNDNENDITENVEPAEPPLPAQPGVIKVAFNFFVTFFSSLIPQQPGAVNAN</sequence>
<dbReference type="PANTHER" id="PTHR12943">
    <property type="entry name" value="HOMOCYSTEINE-RESPONSIVE ENDOPLASMIC RETICULUM-RESIDENT UNIQUITIN-LIKE DOMAIN HERPUD PROTEIN FAMILY MEMBER"/>
    <property type="match status" value="1"/>
</dbReference>
<reference evidence="8" key="1">
    <citation type="submission" date="2022-03" db="EMBL/GenBank/DDBJ databases">
        <authorList>
            <person name="Martin C."/>
        </authorList>
    </citation>
    <scope>NUCLEOTIDE SEQUENCE</scope>
</reference>
<dbReference type="InterPro" id="IPR029071">
    <property type="entry name" value="Ubiquitin-like_domsf"/>
</dbReference>
<keyword evidence="5" id="KW-0834">Unfolded protein response</keyword>
<organism evidence="8 9">
    <name type="scientific">Owenia fusiformis</name>
    <name type="common">Polychaete worm</name>
    <dbReference type="NCBI Taxonomy" id="6347"/>
    <lineage>
        <taxon>Eukaryota</taxon>
        <taxon>Metazoa</taxon>
        <taxon>Spiralia</taxon>
        <taxon>Lophotrochozoa</taxon>
        <taxon>Annelida</taxon>
        <taxon>Polychaeta</taxon>
        <taxon>Sedentaria</taxon>
        <taxon>Canalipalpata</taxon>
        <taxon>Sabellida</taxon>
        <taxon>Oweniida</taxon>
        <taxon>Oweniidae</taxon>
        <taxon>Owenia</taxon>
    </lineage>
</organism>
<keyword evidence="4 7" id="KW-0472">Membrane</keyword>
<dbReference type="AlphaFoldDB" id="A0A8J1UQW1"/>
<dbReference type="Pfam" id="PF00240">
    <property type="entry name" value="ubiquitin"/>
    <property type="match status" value="1"/>
</dbReference>
<evidence type="ECO:0000256" key="4">
    <source>
        <dbReference type="ARBA" id="ARBA00023136"/>
    </source>
</evidence>
<evidence type="ECO:0000313" key="8">
    <source>
        <dbReference type="EMBL" id="CAH1780331.1"/>
    </source>
</evidence>
<dbReference type="GO" id="GO:0030968">
    <property type="term" value="P:endoplasmic reticulum unfolded protein response"/>
    <property type="evidence" value="ECO:0007669"/>
    <property type="project" value="TreeGrafter"/>
</dbReference>
<dbReference type="SMART" id="SM00213">
    <property type="entry name" value="UBQ"/>
    <property type="match status" value="1"/>
</dbReference>
<dbReference type="PROSITE" id="PS50053">
    <property type="entry name" value="UBIQUITIN_2"/>
    <property type="match status" value="1"/>
</dbReference>